<dbReference type="Proteomes" id="UP000265703">
    <property type="component" value="Unassembled WGS sequence"/>
</dbReference>
<gene>
    <name evidence="1" type="ORF">C1645_827960</name>
</gene>
<name>A0A397SX13_9GLOM</name>
<reference evidence="1 2" key="1">
    <citation type="submission" date="2018-06" db="EMBL/GenBank/DDBJ databases">
        <title>Comparative genomics reveals the genomic features of Rhizophagus irregularis, R. cerebriforme, R. diaphanum and Gigaspora rosea, and their symbiotic lifestyle signature.</title>
        <authorList>
            <person name="Morin E."/>
            <person name="San Clemente H."/>
            <person name="Chen E.C.H."/>
            <person name="De La Providencia I."/>
            <person name="Hainaut M."/>
            <person name="Kuo A."/>
            <person name="Kohler A."/>
            <person name="Murat C."/>
            <person name="Tang N."/>
            <person name="Roy S."/>
            <person name="Loubradou J."/>
            <person name="Henrissat B."/>
            <person name="Grigoriev I.V."/>
            <person name="Corradi N."/>
            <person name="Roux C."/>
            <person name="Martin F.M."/>
        </authorList>
    </citation>
    <scope>NUCLEOTIDE SEQUENCE [LARGE SCALE GENOMIC DNA]</scope>
    <source>
        <strain evidence="1 2">DAOM 227022</strain>
    </source>
</reference>
<sequence length="73" mass="8373">MSTRKDLEYALTLLAIQEIDDAFDNDEELTDNDGLIKEILLVLSSSCYLISRTHVSKSQHWWANSEIKEETGE</sequence>
<protein>
    <submittedName>
        <fullName evidence="1">Uncharacterized protein</fullName>
    </submittedName>
</protein>
<proteinExistence type="predicted"/>
<organism evidence="1 2">
    <name type="scientific">Glomus cerebriforme</name>
    <dbReference type="NCBI Taxonomy" id="658196"/>
    <lineage>
        <taxon>Eukaryota</taxon>
        <taxon>Fungi</taxon>
        <taxon>Fungi incertae sedis</taxon>
        <taxon>Mucoromycota</taxon>
        <taxon>Glomeromycotina</taxon>
        <taxon>Glomeromycetes</taxon>
        <taxon>Glomerales</taxon>
        <taxon>Glomeraceae</taxon>
        <taxon>Glomus</taxon>
    </lineage>
</organism>
<evidence type="ECO:0000313" key="2">
    <source>
        <dbReference type="Proteomes" id="UP000265703"/>
    </source>
</evidence>
<keyword evidence="2" id="KW-1185">Reference proteome</keyword>
<evidence type="ECO:0000313" key="1">
    <source>
        <dbReference type="EMBL" id="RIA87294.1"/>
    </source>
</evidence>
<accession>A0A397SX13</accession>
<dbReference type="EMBL" id="QKYT01000315">
    <property type="protein sequence ID" value="RIA87294.1"/>
    <property type="molecule type" value="Genomic_DNA"/>
</dbReference>
<dbReference type="AlphaFoldDB" id="A0A397SX13"/>
<comment type="caution">
    <text evidence="1">The sequence shown here is derived from an EMBL/GenBank/DDBJ whole genome shotgun (WGS) entry which is preliminary data.</text>
</comment>